<dbReference type="AlphaFoldDB" id="A0A9P6WTD8"/>
<evidence type="ECO:0000313" key="2">
    <source>
        <dbReference type="EMBL" id="KAG1277345.1"/>
    </source>
</evidence>
<evidence type="ECO:0000256" key="1">
    <source>
        <dbReference type="SAM" id="MobiDB-lite"/>
    </source>
</evidence>
<reference evidence="2" key="1">
    <citation type="journal article" date="2020" name="Microb. Genom.">
        <title>Genetic diversity of clinical and environmental Mucorales isolates obtained from an investigation of mucormycosis cases among solid organ transplant recipients.</title>
        <authorList>
            <person name="Nguyen M.H."/>
            <person name="Kaul D."/>
            <person name="Muto C."/>
            <person name="Cheng S.J."/>
            <person name="Richter R.A."/>
            <person name="Bruno V.M."/>
            <person name="Liu G."/>
            <person name="Beyhan S."/>
            <person name="Sundermann A.J."/>
            <person name="Mounaud S."/>
            <person name="Pasculle A.W."/>
            <person name="Nierman W.C."/>
            <person name="Driscoll E."/>
            <person name="Cumbie R."/>
            <person name="Clancy C.J."/>
            <person name="Dupont C.L."/>
        </authorList>
    </citation>
    <scope>NUCLEOTIDE SEQUENCE</scope>
    <source>
        <strain evidence="2">GL11</strain>
    </source>
</reference>
<gene>
    <name evidence="2" type="ORF">G6F64_014729</name>
</gene>
<organism evidence="2 3">
    <name type="scientific">Rhizopus oryzae</name>
    <name type="common">Mucormycosis agent</name>
    <name type="synonym">Rhizopus arrhizus var. delemar</name>
    <dbReference type="NCBI Taxonomy" id="64495"/>
    <lineage>
        <taxon>Eukaryota</taxon>
        <taxon>Fungi</taxon>
        <taxon>Fungi incertae sedis</taxon>
        <taxon>Mucoromycota</taxon>
        <taxon>Mucoromycotina</taxon>
        <taxon>Mucoromycetes</taxon>
        <taxon>Mucorales</taxon>
        <taxon>Mucorineae</taxon>
        <taxon>Rhizopodaceae</taxon>
        <taxon>Rhizopus</taxon>
    </lineage>
</organism>
<proteinExistence type="predicted"/>
<protein>
    <submittedName>
        <fullName evidence="2">Uncharacterized protein</fullName>
    </submittedName>
</protein>
<comment type="caution">
    <text evidence="2">The sequence shown here is derived from an EMBL/GenBank/DDBJ whole genome shotgun (WGS) entry which is preliminary data.</text>
</comment>
<dbReference type="EMBL" id="JAANQT010009403">
    <property type="protein sequence ID" value="KAG1277345.1"/>
    <property type="molecule type" value="Genomic_DNA"/>
</dbReference>
<dbReference type="Proteomes" id="UP000716291">
    <property type="component" value="Unassembled WGS sequence"/>
</dbReference>
<sequence>MALDDHFSMRGALIPRLFTASNFLFTDALAGRTALSSEAPDFGPVGGKRAMGTQTSCILCKCPGAPTIPKQGASIHDRGCPLPQKPLRTDGRPWLNARSKHASNAAMSRLRP</sequence>
<evidence type="ECO:0000313" key="3">
    <source>
        <dbReference type="Proteomes" id="UP000716291"/>
    </source>
</evidence>
<accession>A0A9P6WTD8</accession>
<name>A0A9P6WTD8_RHIOR</name>
<keyword evidence="3" id="KW-1185">Reference proteome</keyword>
<feature type="region of interest" description="Disordered" evidence="1">
    <location>
        <begin position="72"/>
        <end position="112"/>
    </location>
</feature>